<accession>A0A061H9E5</accession>
<dbReference type="PANTHER" id="PTHR45890:SF1">
    <property type="entry name" value="AARF DOMAIN CONTAINING KINASE 2"/>
    <property type="match status" value="1"/>
</dbReference>
<proteinExistence type="inferred from homology"/>
<evidence type="ECO:0000256" key="3">
    <source>
        <dbReference type="SAM" id="Phobius"/>
    </source>
</evidence>
<feature type="domain" description="ABC1 atypical kinase-like" evidence="4">
    <location>
        <begin position="409"/>
        <end position="556"/>
    </location>
</feature>
<feature type="compositionally biased region" description="Low complexity" evidence="2">
    <location>
        <begin position="65"/>
        <end position="74"/>
    </location>
</feature>
<dbReference type="InterPro" id="IPR052402">
    <property type="entry name" value="ADCK_kinase"/>
</dbReference>
<gene>
    <name evidence="5" type="ORF">PFL1_03343</name>
</gene>
<dbReference type="SUPFAM" id="SSF56112">
    <property type="entry name" value="Protein kinase-like (PK-like)"/>
    <property type="match status" value="1"/>
</dbReference>
<evidence type="ECO:0000259" key="4">
    <source>
        <dbReference type="Pfam" id="PF03109"/>
    </source>
</evidence>
<dbReference type="CDD" id="cd13971">
    <property type="entry name" value="ADCK2-like"/>
    <property type="match status" value="1"/>
</dbReference>
<feature type="transmembrane region" description="Helical" evidence="3">
    <location>
        <begin position="227"/>
        <end position="246"/>
    </location>
</feature>
<dbReference type="InterPro" id="IPR011009">
    <property type="entry name" value="Kinase-like_dom_sf"/>
</dbReference>
<evidence type="ECO:0000313" key="5">
    <source>
        <dbReference type="EMBL" id="EPQ29054.1"/>
    </source>
</evidence>
<dbReference type="PANTHER" id="PTHR45890">
    <property type="entry name" value="AARF DOMAIN CONTAINING KINASE 2 (PREDICTED)"/>
    <property type="match status" value="1"/>
</dbReference>
<keyword evidence="3" id="KW-0812">Transmembrane</keyword>
<dbReference type="Pfam" id="PF03109">
    <property type="entry name" value="ABC1"/>
    <property type="match status" value="2"/>
</dbReference>
<feature type="domain" description="ABC1 atypical kinase-like" evidence="4">
    <location>
        <begin position="314"/>
        <end position="364"/>
    </location>
</feature>
<feature type="region of interest" description="Disordered" evidence="2">
    <location>
        <begin position="63"/>
        <end position="122"/>
    </location>
</feature>
<protein>
    <recommendedName>
        <fullName evidence="4">ABC1 atypical kinase-like domain-containing protein</fullName>
    </recommendedName>
</protein>
<dbReference type="eggNOG" id="KOG1236">
    <property type="taxonomic scope" value="Eukaryota"/>
</dbReference>
<dbReference type="EMBL" id="KE361632">
    <property type="protein sequence ID" value="EPQ29054.1"/>
    <property type="molecule type" value="Genomic_DNA"/>
</dbReference>
<dbReference type="HOGENOM" id="CLU_006533_6_0_1"/>
<dbReference type="KEGG" id="pfp:PFL1_03343"/>
<evidence type="ECO:0000256" key="2">
    <source>
        <dbReference type="SAM" id="MobiDB-lite"/>
    </source>
</evidence>
<feature type="compositionally biased region" description="Acidic residues" evidence="2">
    <location>
        <begin position="169"/>
        <end position="182"/>
    </location>
</feature>
<organism evidence="5 6">
    <name type="scientific">Pseudozyma flocculosa PF-1</name>
    <dbReference type="NCBI Taxonomy" id="1277687"/>
    <lineage>
        <taxon>Eukaryota</taxon>
        <taxon>Fungi</taxon>
        <taxon>Dikarya</taxon>
        <taxon>Basidiomycota</taxon>
        <taxon>Ustilaginomycotina</taxon>
        <taxon>Ustilaginomycetes</taxon>
        <taxon>Ustilaginales</taxon>
        <taxon>Ustilaginaceae</taxon>
        <taxon>Pseudozyma</taxon>
    </lineage>
</organism>
<dbReference type="AlphaFoldDB" id="A0A061H9E5"/>
<sequence>MMATQRLLSRSCRRTFLAGSGLTLSSRTSVSRLISTAASPRPAFSNLVVPSASLSSGATPHAFFSSSCSTSSRPPSRRTPTLRELAPLASRASYSTSARTPTSPSPSGSSNSHSSTDGSGSRVLTGSAAAAAAAALALYGIFLTHPTLFADSTSDPADSDKHGGFAPPVDDDDDEGDGDGADGQDQHQFMDEGLKPRRRNVVVRFLFRTGNAIHAYIIEPLGTAKRFIVLVVLFLPVILTAPMLMVGHRREGGRRRGRRVSKREEGERWGALWWYGFLVKQMERAGPTFIKLAQWAGSRQDLFPDELCKRLGRLHSNGKPHSFRYTKRVIERVFRRRFDEIFEEFGHEPMGIGAVAQVYKATLKPDLLPPTYLDPKKRTSKSERRQKLSKTLALTYEEEEAPPAVPTAAVAIKILHPRVEKTIARDIKIMRFFANLVNLIPGAEWLSFPEEVDVFADMMFSQLDLRNEAKNLDRFEKAFSSRRSAISFPRPLMRFSTKQVLIEEFEEALPLKHFLNNGGAGFDHRIANLGLDAFLNMLLIDNFTHADLHPGNIMIKFYRPTTQSLLKDLLARVLSKFDSDYAPGHAKAPPPADDRAEESVVAKLHSLRHDHDAWLDELDRLDLQGYQPELVFLDAGLTVELTPQNRRNFLDLFSAVAEFDGALAGHLMVERCRSPDMVIDEEGFALKMQDLILSVKSKTFSLAKIKISDVLNEVLLAVRNHHVKMEADFVNTVISILLLEGIGRQLDPNMDLFKSALPILRSLGRQISKHEGPKIAPSEGSGAGSAMPMLKLWAYMEARSLLEGFLEANTATVDAFIRYGWHSE</sequence>
<comment type="similarity">
    <text evidence="1">Belongs to the protein kinase superfamily. ADCK protein kinase family.</text>
</comment>
<evidence type="ECO:0000313" key="6">
    <source>
        <dbReference type="Proteomes" id="UP000053664"/>
    </source>
</evidence>
<dbReference type="GO" id="GO:0005739">
    <property type="term" value="C:mitochondrion"/>
    <property type="evidence" value="ECO:0007669"/>
    <property type="project" value="TreeGrafter"/>
</dbReference>
<dbReference type="Proteomes" id="UP000053664">
    <property type="component" value="Unassembled WGS sequence"/>
</dbReference>
<keyword evidence="3" id="KW-0472">Membrane</keyword>
<feature type="compositionally biased region" description="Basic and acidic residues" evidence="2">
    <location>
        <begin position="184"/>
        <end position="193"/>
    </location>
</feature>
<dbReference type="InterPro" id="IPR044095">
    <property type="entry name" value="ADCK2_dom"/>
</dbReference>
<keyword evidence="3" id="KW-1133">Transmembrane helix</keyword>
<feature type="region of interest" description="Disordered" evidence="2">
    <location>
        <begin position="153"/>
        <end position="193"/>
    </location>
</feature>
<reference evidence="5 6" key="1">
    <citation type="journal article" date="2013" name="Plant Cell">
        <title>The transition from a phytopathogenic smut ancestor to an anamorphic biocontrol agent deciphered by comparative whole-genome analysis.</title>
        <authorList>
            <person name="Lefebvre F."/>
            <person name="Joly D.L."/>
            <person name="Labbe C."/>
            <person name="Teichmann B."/>
            <person name="Linning R."/>
            <person name="Belzile F."/>
            <person name="Bakkeren G."/>
            <person name="Belanger R.R."/>
        </authorList>
    </citation>
    <scope>NUCLEOTIDE SEQUENCE [LARGE SCALE GENOMIC DNA]</scope>
    <source>
        <strain evidence="5 6">PF-1</strain>
    </source>
</reference>
<dbReference type="OrthoDB" id="1290869at2759"/>
<dbReference type="GeneID" id="19317453"/>
<evidence type="ECO:0000256" key="1">
    <source>
        <dbReference type="ARBA" id="ARBA00009670"/>
    </source>
</evidence>
<dbReference type="RefSeq" id="XP_007879051.1">
    <property type="nucleotide sequence ID" value="XM_007880860.1"/>
</dbReference>
<feature type="compositionally biased region" description="Low complexity" evidence="2">
    <location>
        <begin position="89"/>
        <end position="122"/>
    </location>
</feature>
<name>A0A061H9E5_9BASI</name>
<dbReference type="InterPro" id="IPR004147">
    <property type="entry name" value="ABC1_dom"/>
</dbReference>